<accession>A0ABR0BHF3</accession>
<keyword evidence="2" id="KW-0472">Membrane</keyword>
<name>A0ABR0BHF3_PURLI</name>
<dbReference type="Proteomes" id="UP001287286">
    <property type="component" value="Unassembled WGS sequence"/>
</dbReference>
<evidence type="ECO:0000313" key="3">
    <source>
        <dbReference type="EMBL" id="KAK4077207.1"/>
    </source>
</evidence>
<dbReference type="InterPro" id="IPR025187">
    <property type="entry name" value="DUF4112"/>
</dbReference>
<reference evidence="3 4" key="1">
    <citation type="journal article" date="2024" name="Microbiol. Resour. Announc.">
        <title>Genome annotations for the ascomycete fungi Trichoderma harzianum, Trichoderma aggressivum, and Purpureocillium lilacinum.</title>
        <authorList>
            <person name="Beijen E.P.W."/>
            <person name="Ohm R.A."/>
        </authorList>
    </citation>
    <scope>NUCLEOTIDE SEQUENCE [LARGE SCALE GENOMIC DNA]</scope>
    <source>
        <strain evidence="3 4">CBS 150709</strain>
    </source>
</reference>
<feature type="region of interest" description="Disordered" evidence="1">
    <location>
        <begin position="152"/>
        <end position="171"/>
    </location>
</feature>
<feature type="compositionally biased region" description="Basic and acidic residues" evidence="1">
    <location>
        <begin position="152"/>
        <end position="163"/>
    </location>
</feature>
<organism evidence="3 4">
    <name type="scientific">Purpureocillium lilacinum</name>
    <name type="common">Paecilomyces lilacinus</name>
    <dbReference type="NCBI Taxonomy" id="33203"/>
    <lineage>
        <taxon>Eukaryota</taxon>
        <taxon>Fungi</taxon>
        <taxon>Dikarya</taxon>
        <taxon>Ascomycota</taxon>
        <taxon>Pezizomycotina</taxon>
        <taxon>Sordariomycetes</taxon>
        <taxon>Hypocreomycetidae</taxon>
        <taxon>Hypocreales</taxon>
        <taxon>Ophiocordycipitaceae</taxon>
        <taxon>Purpureocillium</taxon>
    </lineage>
</organism>
<evidence type="ECO:0000256" key="1">
    <source>
        <dbReference type="SAM" id="MobiDB-lite"/>
    </source>
</evidence>
<keyword evidence="4" id="KW-1185">Reference proteome</keyword>
<keyword evidence="2" id="KW-0812">Transmembrane</keyword>
<protein>
    <recommendedName>
        <fullName evidence="5">PH domain-containing protein</fullName>
    </recommendedName>
</protein>
<feature type="compositionally biased region" description="Polar residues" evidence="1">
    <location>
        <begin position="1"/>
        <end position="11"/>
    </location>
</feature>
<evidence type="ECO:0000256" key="2">
    <source>
        <dbReference type="SAM" id="Phobius"/>
    </source>
</evidence>
<keyword evidence="2" id="KW-1133">Transmembrane helix</keyword>
<feature type="region of interest" description="Disordered" evidence="1">
    <location>
        <begin position="1"/>
        <end position="37"/>
    </location>
</feature>
<feature type="transmembrane region" description="Helical" evidence="2">
    <location>
        <begin position="72"/>
        <end position="93"/>
    </location>
</feature>
<dbReference type="PANTHER" id="PTHR35519">
    <property type="entry name" value="MEMBRANE PROTEINS"/>
    <property type="match status" value="1"/>
</dbReference>
<dbReference type="PANTHER" id="PTHR35519:SF2">
    <property type="entry name" value="PH DOMAIN PROTEIN"/>
    <property type="match status" value="1"/>
</dbReference>
<dbReference type="Pfam" id="PF13430">
    <property type="entry name" value="DUF4112"/>
    <property type="match status" value="1"/>
</dbReference>
<proteinExistence type="predicted"/>
<dbReference type="EMBL" id="JAWRVI010000105">
    <property type="protein sequence ID" value="KAK4077207.1"/>
    <property type="molecule type" value="Genomic_DNA"/>
</dbReference>
<gene>
    <name evidence="3" type="ORF">Purlil1_12451</name>
</gene>
<sequence length="171" mass="18752">MPTLSGSNTRPNPKPGQPTHHHRVHLSGEPNDKASNLSDHDEAVLEKVWNRARRLDEGLLTYRGVSFGWGSLIALIPGVGDIVDTLMAFIIFWNCCEVEQGLPVKLKLKMAGIIALDLFLGLVPILGDVVDAMFQSNIEMARRLERHLGVTNDGEKGRRRGTEPGHSVTAA</sequence>
<feature type="transmembrane region" description="Helical" evidence="2">
    <location>
        <begin position="113"/>
        <end position="134"/>
    </location>
</feature>
<comment type="caution">
    <text evidence="3">The sequence shown here is derived from an EMBL/GenBank/DDBJ whole genome shotgun (WGS) entry which is preliminary data.</text>
</comment>
<evidence type="ECO:0008006" key="5">
    <source>
        <dbReference type="Google" id="ProtNLM"/>
    </source>
</evidence>
<evidence type="ECO:0000313" key="4">
    <source>
        <dbReference type="Proteomes" id="UP001287286"/>
    </source>
</evidence>